<gene>
    <name evidence="5" type="ORF">G7034_02915</name>
</gene>
<keyword evidence="6" id="KW-1185">Reference proteome</keyword>
<dbReference type="InterPro" id="IPR017871">
    <property type="entry name" value="ABC_transporter-like_CS"/>
</dbReference>
<dbReference type="GO" id="GO:0016887">
    <property type="term" value="F:ATP hydrolysis activity"/>
    <property type="evidence" value="ECO:0007669"/>
    <property type="project" value="InterPro"/>
</dbReference>
<dbReference type="InterPro" id="IPR050093">
    <property type="entry name" value="ABC_SmlMolc_Importer"/>
</dbReference>
<dbReference type="PROSITE" id="PS00211">
    <property type="entry name" value="ABC_TRANSPORTER_1"/>
    <property type="match status" value="1"/>
</dbReference>
<dbReference type="InterPro" id="IPR027417">
    <property type="entry name" value="P-loop_NTPase"/>
</dbReference>
<evidence type="ECO:0000313" key="5">
    <source>
        <dbReference type="EMBL" id="NGZ89197.1"/>
    </source>
</evidence>
<evidence type="ECO:0000256" key="2">
    <source>
        <dbReference type="ARBA" id="ARBA00022741"/>
    </source>
</evidence>
<feature type="domain" description="ABC transporter" evidence="4">
    <location>
        <begin position="2"/>
        <end position="234"/>
    </location>
</feature>
<dbReference type="PANTHER" id="PTHR42781:SF4">
    <property type="entry name" value="SPERMIDINE_PUTRESCINE IMPORT ATP-BINDING PROTEIN POTA"/>
    <property type="match status" value="1"/>
</dbReference>
<evidence type="ECO:0000259" key="4">
    <source>
        <dbReference type="PROSITE" id="PS50893"/>
    </source>
</evidence>
<dbReference type="RefSeq" id="WP_166399465.1">
    <property type="nucleotide sequence ID" value="NZ_JAANAS010000033.1"/>
</dbReference>
<reference evidence="5" key="1">
    <citation type="submission" date="2020-03" db="EMBL/GenBank/DDBJ databases">
        <title>Psychroflexus Maritimus sp. nov., isolate from marine sediment.</title>
        <authorList>
            <person name="Zhong Y.-L."/>
        </authorList>
    </citation>
    <scope>NUCLEOTIDE SEQUENCE</scope>
    <source>
        <strain evidence="5">C1</strain>
    </source>
</reference>
<evidence type="ECO:0000256" key="3">
    <source>
        <dbReference type="ARBA" id="ARBA00022840"/>
    </source>
</evidence>
<dbReference type="SMART" id="SM00382">
    <property type="entry name" value="AAA"/>
    <property type="match status" value="1"/>
</dbReference>
<evidence type="ECO:0000313" key="6">
    <source>
        <dbReference type="Proteomes" id="UP000643701"/>
    </source>
</evidence>
<accession>A0A967DZ82</accession>
<keyword evidence="1" id="KW-0813">Transport</keyword>
<dbReference type="Proteomes" id="UP000643701">
    <property type="component" value="Unassembled WGS sequence"/>
</dbReference>
<evidence type="ECO:0000256" key="1">
    <source>
        <dbReference type="ARBA" id="ARBA00022448"/>
    </source>
</evidence>
<dbReference type="SUPFAM" id="SSF52540">
    <property type="entry name" value="P-loop containing nucleoside triphosphate hydrolases"/>
    <property type="match status" value="1"/>
</dbReference>
<protein>
    <submittedName>
        <fullName evidence="5">ABC transporter ATP-binding protein</fullName>
    </submittedName>
</protein>
<dbReference type="EMBL" id="JAANAS010000033">
    <property type="protein sequence ID" value="NGZ89197.1"/>
    <property type="molecule type" value="Genomic_DNA"/>
</dbReference>
<dbReference type="Pfam" id="PF00005">
    <property type="entry name" value="ABC_tran"/>
    <property type="match status" value="1"/>
</dbReference>
<dbReference type="PROSITE" id="PS50893">
    <property type="entry name" value="ABC_TRANSPORTER_2"/>
    <property type="match status" value="1"/>
</dbReference>
<dbReference type="PANTHER" id="PTHR42781">
    <property type="entry name" value="SPERMIDINE/PUTRESCINE IMPORT ATP-BINDING PROTEIN POTA"/>
    <property type="match status" value="1"/>
</dbReference>
<dbReference type="GO" id="GO:0005524">
    <property type="term" value="F:ATP binding"/>
    <property type="evidence" value="ECO:0007669"/>
    <property type="project" value="UniProtKB-KW"/>
</dbReference>
<proteinExistence type="predicted"/>
<organism evidence="5 6">
    <name type="scientific">Psychroflexus maritimus</name>
    <dbReference type="NCBI Taxonomy" id="2714865"/>
    <lineage>
        <taxon>Bacteria</taxon>
        <taxon>Pseudomonadati</taxon>
        <taxon>Bacteroidota</taxon>
        <taxon>Flavobacteriia</taxon>
        <taxon>Flavobacteriales</taxon>
        <taxon>Flavobacteriaceae</taxon>
        <taxon>Psychroflexus</taxon>
    </lineage>
</organism>
<keyword evidence="3 5" id="KW-0067">ATP-binding</keyword>
<dbReference type="AlphaFoldDB" id="A0A967DZ82"/>
<keyword evidence="2" id="KW-0547">Nucleotide-binding</keyword>
<comment type="caution">
    <text evidence="5">The sequence shown here is derived from an EMBL/GenBank/DDBJ whole genome shotgun (WGS) entry which is preliminary data.</text>
</comment>
<dbReference type="InterPro" id="IPR003593">
    <property type="entry name" value="AAA+_ATPase"/>
</dbReference>
<dbReference type="Gene3D" id="3.40.50.300">
    <property type="entry name" value="P-loop containing nucleotide triphosphate hydrolases"/>
    <property type="match status" value="1"/>
</dbReference>
<sequence length="324" mass="36655">MLSIENLTFAYQEKTILKGINLSIIQGKQVALIGESGAGKSTLLSLIHGNLLPQKGEILWNSEKILDPKKKLVAAHDNIKYLTQEFNVMPYTSVSENIKAPLSRMYPKKNQKISRQLLEVVGLEDYADTKVNRLSGGQKQRVALAKVLAKTPDLLLLDEPFSHIDVHQRNQLRRNLFAYLKQKGITCLFATHDPDDFLSFGDDCLVLRAGEIIDYRPMQQVYHSPKTKYTASLLGEMNIINGKMLQLEAYLHNEEFVVYPHEISVTSEASLKAKIHSAYFKGNHYLIEAFLANKKVYFTHSSALPEQTISSIKIEVDLAKRKLN</sequence>
<dbReference type="InterPro" id="IPR003439">
    <property type="entry name" value="ABC_transporter-like_ATP-bd"/>
</dbReference>
<name>A0A967DZ82_9FLAO</name>